<evidence type="ECO:0000256" key="1">
    <source>
        <dbReference type="SAM" id="MobiDB-lite"/>
    </source>
</evidence>
<feature type="region of interest" description="Disordered" evidence="1">
    <location>
        <begin position="40"/>
        <end position="62"/>
    </location>
</feature>
<reference evidence="2 3" key="1">
    <citation type="submission" date="2018-10" db="EMBL/GenBank/DDBJ databases">
        <title>Transmission dynamics of multidrug resistant bacteria on intensive care unit surfaces.</title>
        <authorList>
            <person name="D'Souza A.W."/>
            <person name="Potter R.F."/>
            <person name="Wallace M."/>
            <person name="Shupe A."/>
            <person name="Patel S."/>
            <person name="Sun S."/>
            <person name="Gul D."/>
            <person name="Kwon J.H."/>
            <person name="Andleeb S."/>
            <person name="Burnham C.-A.D."/>
            <person name="Dantas G."/>
        </authorList>
    </citation>
    <scope>NUCLEOTIDE SEQUENCE [LARGE SCALE GENOMIC DNA]</scope>
    <source>
        <strain evidence="2 3">EC_073</strain>
    </source>
</reference>
<protein>
    <submittedName>
        <fullName evidence="2">Uncharacterized protein</fullName>
    </submittedName>
</protein>
<dbReference type="AlphaFoldDB" id="A0A3R8YXE1"/>
<proteinExistence type="predicted"/>
<accession>A0A3R8YXE1</accession>
<dbReference type="Proteomes" id="UP000275321">
    <property type="component" value="Unassembled WGS sequence"/>
</dbReference>
<gene>
    <name evidence="2" type="ORF">EGK68_18820</name>
</gene>
<dbReference type="EMBL" id="RHWT01000029">
    <property type="protein sequence ID" value="RSB28912.1"/>
    <property type="molecule type" value="Genomic_DNA"/>
</dbReference>
<organism evidence="2 3">
    <name type="scientific">Enterobacter cloacae</name>
    <dbReference type="NCBI Taxonomy" id="550"/>
    <lineage>
        <taxon>Bacteria</taxon>
        <taxon>Pseudomonadati</taxon>
        <taxon>Pseudomonadota</taxon>
        <taxon>Gammaproteobacteria</taxon>
        <taxon>Enterobacterales</taxon>
        <taxon>Enterobacteriaceae</taxon>
        <taxon>Enterobacter</taxon>
        <taxon>Enterobacter cloacae complex</taxon>
    </lineage>
</organism>
<evidence type="ECO:0000313" key="2">
    <source>
        <dbReference type="EMBL" id="RSB28912.1"/>
    </source>
</evidence>
<sequence length="113" mass="13196">MSDLREHGKLVRQFLKAARELESLNVVDGLENMTLGQLREELTRRSSPGAGYKQQYPRHGAKWDEEEKQRLIALDEAGMLDVEEFAREYQRRPESVLAYMVRLGLLDKEHDPR</sequence>
<evidence type="ECO:0000313" key="3">
    <source>
        <dbReference type="Proteomes" id="UP000275321"/>
    </source>
</evidence>
<comment type="caution">
    <text evidence="2">The sequence shown here is derived from an EMBL/GenBank/DDBJ whole genome shotgun (WGS) entry which is preliminary data.</text>
</comment>
<name>A0A3R8YXE1_ENTCL</name>
<dbReference type="RefSeq" id="WP_125365930.1">
    <property type="nucleotide sequence ID" value="NZ_RHWT01000029.1"/>
</dbReference>